<evidence type="ECO:0000313" key="1">
    <source>
        <dbReference type="EMBL" id="GBP09139.1"/>
    </source>
</evidence>
<reference evidence="1 2" key="1">
    <citation type="journal article" date="2019" name="Commun. Biol.">
        <title>The bagworm genome reveals a unique fibroin gene that provides high tensile strength.</title>
        <authorList>
            <person name="Kono N."/>
            <person name="Nakamura H."/>
            <person name="Ohtoshi R."/>
            <person name="Tomita M."/>
            <person name="Numata K."/>
            <person name="Arakawa K."/>
        </authorList>
    </citation>
    <scope>NUCLEOTIDE SEQUENCE [LARGE SCALE GENOMIC DNA]</scope>
</reference>
<sequence>MHVFFYFCTICGQFRLFREGIRGPVRWRPRNAVIVVQFARIKLHYMLIHVLFGFLKESAGKVLCVPKDQSSVCPSIPAYMPKHPVCVPEDSSSVCPKVPA</sequence>
<keyword evidence="2" id="KW-1185">Reference proteome</keyword>
<protein>
    <submittedName>
        <fullName evidence="1">Uncharacterized protein</fullName>
    </submittedName>
</protein>
<organism evidence="1 2">
    <name type="scientific">Eumeta variegata</name>
    <name type="common">Bagworm moth</name>
    <name type="synonym">Eumeta japonica</name>
    <dbReference type="NCBI Taxonomy" id="151549"/>
    <lineage>
        <taxon>Eukaryota</taxon>
        <taxon>Metazoa</taxon>
        <taxon>Ecdysozoa</taxon>
        <taxon>Arthropoda</taxon>
        <taxon>Hexapoda</taxon>
        <taxon>Insecta</taxon>
        <taxon>Pterygota</taxon>
        <taxon>Neoptera</taxon>
        <taxon>Endopterygota</taxon>
        <taxon>Lepidoptera</taxon>
        <taxon>Glossata</taxon>
        <taxon>Ditrysia</taxon>
        <taxon>Tineoidea</taxon>
        <taxon>Psychidae</taxon>
        <taxon>Oiketicinae</taxon>
        <taxon>Eumeta</taxon>
    </lineage>
</organism>
<evidence type="ECO:0000313" key="2">
    <source>
        <dbReference type="Proteomes" id="UP000299102"/>
    </source>
</evidence>
<dbReference type="EMBL" id="BGZK01000034">
    <property type="protein sequence ID" value="GBP09139.1"/>
    <property type="molecule type" value="Genomic_DNA"/>
</dbReference>
<dbReference type="AlphaFoldDB" id="A0A4C1T3Q8"/>
<name>A0A4C1T3Q8_EUMVA</name>
<dbReference type="Proteomes" id="UP000299102">
    <property type="component" value="Unassembled WGS sequence"/>
</dbReference>
<proteinExistence type="predicted"/>
<accession>A0A4C1T3Q8</accession>
<comment type="caution">
    <text evidence="1">The sequence shown here is derived from an EMBL/GenBank/DDBJ whole genome shotgun (WGS) entry which is preliminary data.</text>
</comment>
<gene>
    <name evidence="1" type="ORF">EVAR_4020_1</name>
</gene>